<dbReference type="Proteomes" id="UP001322512">
    <property type="component" value="Chromosome"/>
</dbReference>
<dbReference type="PANTHER" id="PTHR36180">
    <property type="entry name" value="DNA-BINDING PROTEIN-RELATED-RELATED"/>
    <property type="match status" value="1"/>
</dbReference>
<dbReference type="Proteomes" id="UP000008707">
    <property type="component" value="Chromosome"/>
</dbReference>
<dbReference type="EMBL" id="FN869568">
    <property type="protein sequence ID" value="CBV41987.1"/>
    <property type="molecule type" value="Genomic_DNA"/>
</dbReference>
<organism evidence="2 4">
    <name type="scientific">Halomonas elongata (strain ATCC 33173 / DSM 2581 / NBRC 15536 / NCIMB 2198 / 1H9)</name>
    <dbReference type="NCBI Taxonomy" id="768066"/>
    <lineage>
        <taxon>Bacteria</taxon>
        <taxon>Pseudomonadati</taxon>
        <taxon>Pseudomonadota</taxon>
        <taxon>Gammaproteobacteria</taxon>
        <taxon>Oceanospirillales</taxon>
        <taxon>Halomonadaceae</taxon>
        <taxon>Halomonas</taxon>
    </lineage>
</organism>
<dbReference type="PROSITE" id="PS51750">
    <property type="entry name" value="BRO_N"/>
    <property type="match status" value="1"/>
</dbReference>
<dbReference type="HOGENOM" id="CLU_046670_0_3_6"/>
<dbReference type="InterPro" id="IPR003497">
    <property type="entry name" value="BRO_N_domain"/>
</dbReference>
<gene>
    <name evidence="2" type="ordered locus">HELO_2103</name>
    <name evidence="3" type="ORF">SR933_04210</name>
</gene>
<dbReference type="EMBL" id="CP139472">
    <property type="protein sequence ID" value="WPU48098.1"/>
    <property type="molecule type" value="Genomic_DNA"/>
</dbReference>
<dbReference type="SMART" id="SM01040">
    <property type="entry name" value="Bro-N"/>
    <property type="match status" value="1"/>
</dbReference>
<reference evidence="3 5" key="4">
    <citation type="submission" date="2023-11" db="EMBL/GenBank/DDBJ databases">
        <title>MicrobeMod: A computational toolkit for identifying prokaryotic methylation and restriction-modification with nanopore sequencing.</title>
        <authorList>
            <person name="Crits-Christoph A."/>
            <person name="Kang S.C."/>
            <person name="Lee H."/>
            <person name="Ostrov N."/>
        </authorList>
    </citation>
    <scope>NUCLEOTIDE SEQUENCE [LARGE SCALE GENOMIC DNA]</scope>
    <source>
        <strain evidence="3 5">ATCC 33173</strain>
    </source>
</reference>
<reference evidence="2" key="2">
    <citation type="submission" date="2010-05" db="EMBL/GenBank/DDBJ databases">
        <title>Revision and reannotation of the Halomonas elongata DSM 2581(T) genome.</title>
        <authorList>
            <person name="Pfeiffer F."/>
            <person name="Bagyan I."/>
            <person name="Alfaro-Espinoza G."/>
            <person name="Zamora-Lagos M.A."/>
            <person name="Habermann B."/>
            <person name="Oesterhelt D."/>
            <person name="Kunte H.J."/>
        </authorList>
    </citation>
    <scope>NUCLEOTIDE SEQUENCE</scope>
    <source>
        <strain evidence="2">Type strain: DSM 2581</strain>
    </source>
</reference>
<sequence>MQSIQPFNFDSQQVRVIQGDDGEPMFVAKDVAAALGYNWQVALVKHVPEEWRGVTQSNTPSGVQRLTVLTEQGLYFFVARSDKPKALPFQKWLAGEVLPSIRKTGQYQAPGIEAANVPATMALVECAANLLRASDSGKVVMLRKAGQAVGADTSFLPDYTEDSAPGHVGAMDTASLTHLLREHGLSHSAAAVNQMLHDAGILESRTRKSTKGALKHFWCLTDAGQHYGKNVVSPQSPRETQPHYYRDRFIDLLAVAGMEPAA</sequence>
<dbReference type="AlphaFoldDB" id="E1VAE1"/>
<reference evidence="4" key="3">
    <citation type="journal article" date="2011" name="Environ. Microbiol.">
        <title>A blueprint of ectoine metabolism from the genome of the industrial producer Halomonas elongata DSM 2581(T).</title>
        <authorList>
            <person name="Schwibbert K."/>
            <person name="Marin-Sanguino A."/>
            <person name="Bagyan I."/>
            <person name="Heidrich G."/>
            <person name="Lentzen G."/>
            <person name="Seitz H."/>
            <person name="Rampp M."/>
            <person name="Schuster S.C."/>
            <person name="Klenk H.P."/>
            <person name="Pfeiffer F."/>
            <person name="Oesterhelt D."/>
            <person name="Kunte H.J."/>
        </authorList>
    </citation>
    <scope>NUCLEOTIDE SEQUENCE [LARGE SCALE GENOMIC DNA]</scope>
    <source>
        <strain evidence="4">ATCC 33173 / DSM 2581 / NBRC 15536 / NCIMB 2198 / 1H9</strain>
    </source>
</reference>
<dbReference type="Pfam" id="PF02498">
    <property type="entry name" value="Bro-N"/>
    <property type="match status" value="1"/>
</dbReference>
<proteinExistence type="predicted"/>
<dbReference type="eggNOG" id="COG3617">
    <property type="taxonomic scope" value="Bacteria"/>
</dbReference>
<evidence type="ECO:0000313" key="4">
    <source>
        <dbReference type="Proteomes" id="UP000008707"/>
    </source>
</evidence>
<evidence type="ECO:0000313" key="2">
    <source>
        <dbReference type="EMBL" id="CBV41987.1"/>
    </source>
</evidence>
<dbReference type="OrthoDB" id="1042522at2"/>
<dbReference type="STRING" id="768066.HELO_2103"/>
<accession>E1VAE1</accession>
<evidence type="ECO:0000313" key="5">
    <source>
        <dbReference type="Proteomes" id="UP001322512"/>
    </source>
</evidence>
<dbReference type="RefSeq" id="WP_013331859.1">
    <property type="nucleotide sequence ID" value="NZ_CP139472.1"/>
</dbReference>
<feature type="domain" description="Bro-N" evidence="1">
    <location>
        <begin position="1"/>
        <end position="105"/>
    </location>
</feature>
<name>E1VAE1_HALED</name>
<evidence type="ECO:0000313" key="3">
    <source>
        <dbReference type="EMBL" id="WPU48098.1"/>
    </source>
</evidence>
<keyword evidence="5" id="KW-1185">Reference proteome</keyword>
<dbReference type="PANTHER" id="PTHR36180:SF2">
    <property type="entry name" value="BRO FAMILY PROTEIN"/>
    <property type="match status" value="1"/>
</dbReference>
<reference evidence="2" key="1">
    <citation type="journal article" date="2010" name="Environ. Microbiol.">
        <title>A blueprint of ectoine metabolism from the genome of the industrial producer Halomonas elongata DSM 2581(T).</title>
        <authorList>
            <person name="Schwibbert K."/>
            <person name="Marin-Sanguino A."/>
            <person name="Bagyan I."/>
            <person name="Heidrich G."/>
            <person name="Lentzen G."/>
            <person name="Seitz H."/>
            <person name="Rampp M."/>
            <person name="Schuster S.C."/>
            <person name="Klenk H.P."/>
            <person name="Pfeiffer F."/>
            <person name="Oesterhelt D."/>
            <person name="Kunte H.J."/>
        </authorList>
    </citation>
    <scope>NUCLEOTIDE SEQUENCE</scope>
    <source>
        <strain evidence="2">Type strain: DSM 2581</strain>
    </source>
</reference>
<protein>
    <submittedName>
        <fullName evidence="3">BRO family protein</fullName>
    </submittedName>
    <submittedName>
        <fullName evidence="2">BRO_Nterm domain protein</fullName>
    </submittedName>
</protein>
<dbReference type="KEGG" id="hel:HELO_2103"/>
<evidence type="ECO:0000259" key="1">
    <source>
        <dbReference type="PROSITE" id="PS51750"/>
    </source>
</evidence>